<evidence type="ECO:0000313" key="5">
    <source>
        <dbReference type="Proteomes" id="UP000254232"/>
    </source>
</evidence>
<evidence type="ECO:0000313" key="4">
    <source>
        <dbReference type="EMBL" id="STO37176.1"/>
    </source>
</evidence>
<dbReference type="InterPro" id="IPR036249">
    <property type="entry name" value="Thioredoxin-like_sf"/>
</dbReference>
<evidence type="ECO:0000256" key="1">
    <source>
        <dbReference type="ARBA" id="ARBA00010007"/>
    </source>
</evidence>
<dbReference type="NCBIfam" id="TIGR01262">
    <property type="entry name" value="maiA"/>
    <property type="match status" value="1"/>
</dbReference>
<reference evidence="4 5" key="1">
    <citation type="submission" date="2018-06" db="EMBL/GenBank/DDBJ databases">
        <authorList>
            <consortium name="Pathogen Informatics"/>
            <person name="Doyle S."/>
        </authorList>
    </citation>
    <scope>NUCLEOTIDE SEQUENCE [LARGE SCALE GENOMIC DNA]</scope>
    <source>
        <strain evidence="4 5">NCTC11413</strain>
    </source>
</reference>
<dbReference type="Gene3D" id="3.40.30.10">
    <property type="entry name" value="Glutaredoxin"/>
    <property type="match status" value="1"/>
</dbReference>
<dbReference type="InterPro" id="IPR004045">
    <property type="entry name" value="Glutathione_S-Trfase_N"/>
</dbReference>
<dbReference type="PROSITE" id="PS50405">
    <property type="entry name" value="GST_CTER"/>
    <property type="match status" value="1"/>
</dbReference>
<dbReference type="EMBL" id="UGGZ01000001">
    <property type="protein sequence ID" value="STO37176.1"/>
    <property type="molecule type" value="Genomic_DNA"/>
</dbReference>
<feature type="domain" description="GST N-terminal" evidence="2">
    <location>
        <begin position="1"/>
        <end position="81"/>
    </location>
</feature>
<dbReference type="CDD" id="cd03191">
    <property type="entry name" value="GST_C_Zeta"/>
    <property type="match status" value="1"/>
</dbReference>
<dbReference type="CDD" id="cd03042">
    <property type="entry name" value="GST_N_Zeta"/>
    <property type="match status" value="1"/>
</dbReference>
<dbReference type="GO" id="GO:0005737">
    <property type="term" value="C:cytoplasm"/>
    <property type="evidence" value="ECO:0007669"/>
    <property type="project" value="InterPro"/>
</dbReference>
<protein>
    <submittedName>
        <fullName evidence="4">Stringent starvation protein A</fullName>
    </submittedName>
</protein>
<name>A0A377H3I4_9PAST</name>
<dbReference type="PANTHER" id="PTHR42673">
    <property type="entry name" value="MALEYLACETOACETATE ISOMERASE"/>
    <property type="match status" value="1"/>
</dbReference>
<dbReference type="PROSITE" id="PS50404">
    <property type="entry name" value="GST_NTER"/>
    <property type="match status" value="1"/>
</dbReference>
<dbReference type="SUPFAM" id="SSF52833">
    <property type="entry name" value="Thioredoxin-like"/>
    <property type="match status" value="1"/>
</dbReference>
<dbReference type="SFLD" id="SFLDS00019">
    <property type="entry name" value="Glutathione_Transferase_(cytos"/>
    <property type="match status" value="1"/>
</dbReference>
<evidence type="ECO:0000259" key="2">
    <source>
        <dbReference type="PROSITE" id="PS50404"/>
    </source>
</evidence>
<sequence>MKLYSFFNSSTSYRVRIALALKGLQYEYQGVNIRIGEQSTTEYKKLNPSKGVPLFVDDDGFHLNQSLAIIEYLDTKYPNPALLPNDEKLKAQIRAFSYGISCDIHPINNLRILKYLTNQLHISDEQKTAWYKHWVAEGLTAAESTLNTRNKTPYCFGDTPSLADICLIPQIANAERFGCDLSPYPRLMEIYHLCIKHPAFTQAQPNQQPDFIK</sequence>
<dbReference type="Proteomes" id="UP000254232">
    <property type="component" value="Unassembled WGS sequence"/>
</dbReference>
<dbReference type="Gene3D" id="1.20.1050.10">
    <property type="match status" value="1"/>
</dbReference>
<comment type="similarity">
    <text evidence="1">Belongs to the GST superfamily. Zeta family.</text>
</comment>
<organism evidence="4 5">
    <name type="scientific">Gallibacterium anatis</name>
    <dbReference type="NCBI Taxonomy" id="750"/>
    <lineage>
        <taxon>Bacteria</taxon>
        <taxon>Pseudomonadati</taxon>
        <taxon>Pseudomonadota</taxon>
        <taxon>Gammaproteobacteria</taxon>
        <taxon>Pasteurellales</taxon>
        <taxon>Pasteurellaceae</taxon>
        <taxon>Gallibacterium</taxon>
    </lineage>
</organism>
<dbReference type="GO" id="GO:0006559">
    <property type="term" value="P:L-phenylalanine catabolic process"/>
    <property type="evidence" value="ECO:0007669"/>
    <property type="project" value="TreeGrafter"/>
</dbReference>
<dbReference type="InterPro" id="IPR010987">
    <property type="entry name" value="Glutathione-S-Trfase_C-like"/>
</dbReference>
<dbReference type="InterPro" id="IPR036282">
    <property type="entry name" value="Glutathione-S-Trfase_C_sf"/>
</dbReference>
<dbReference type="InterPro" id="IPR040079">
    <property type="entry name" value="Glutathione_S-Trfase"/>
</dbReference>
<accession>A0A377H3I4</accession>
<dbReference type="GO" id="GO:0016034">
    <property type="term" value="F:maleylacetoacetate isomerase activity"/>
    <property type="evidence" value="ECO:0007669"/>
    <property type="project" value="TreeGrafter"/>
</dbReference>
<dbReference type="AlphaFoldDB" id="A0A377H3I4"/>
<dbReference type="SUPFAM" id="SSF47616">
    <property type="entry name" value="GST C-terminal domain-like"/>
    <property type="match status" value="1"/>
</dbReference>
<dbReference type="InterPro" id="IPR005955">
    <property type="entry name" value="GST_Zeta"/>
</dbReference>
<dbReference type="InterPro" id="IPR034333">
    <property type="entry name" value="GST_Zeta_N"/>
</dbReference>
<dbReference type="PANTHER" id="PTHR42673:SF4">
    <property type="entry name" value="MALEYLACETOACETATE ISOMERASE"/>
    <property type="match status" value="1"/>
</dbReference>
<dbReference type="RefSeq" id="WP_018347191.1">
    <property type="nucleotide sequence ID" value="NZ_UGGZ01000001.1"/>
</dbReference>
<dbReference type="GeneID" id="77264661"/>
<dbReference type="GO" id="GO:0004364">
    <property type="term" value="F:glutathione transferase activity"/>
    <property type="evidence" value="ECO:0007669"/>
    <property type="project" value="TreeGrafter"/>
</dbReference>
<feature type="domain" description="GST C-terminal" evidence="3">
    <location>
        <begin position="86"/>
        <end position="211"/>
    </location>
</feature>
<dbReference type="SFLD" id="SFLDG00358">
    <property type="entry name" value="Main_(cytGST)"/>
    <property type="match status" value="1"/>
</dbReference>
<dbReference type="FunFam" id="1.20.1050.10:FF:000017">
    <property type="entry name" value="Maleylacetoacetate isomerase"/>
    <property type="match status" value="1"/>
</dbReference>
<gene>
    <name evidence="4" type="primary">sspA_1</name>
    <name evidence="4" type="ORF">NCTC11413_00266</name>
</gene>
<dbReference type="Pfam" id="PF02798">
    <property type="entry name" value="GST_N"/>
    <property type="match status" value="1"/>
</dbReference>
<dbReference type="GO" id="GO:0006749">
    <property type="term" value="P:glutathione metabolic process"/>
    <property type="evidence" value="ECO:0007669"/>
    <property type="project" value="TreeGrafter"/>
</dbReference>
<dbReference type="InterPro" id="IPR034330">
    <property type="entry name" value="GST_Zeta_C"/>
</dbReference>
<proteinExistence type="inferred from homology"/>
<evidence type="ECO:0000259" key="3">
    <source>
        <dbReference type="PROSITE" id="PS50405"/>
    </source>
</evidence>